<dbReference type="Pfam" id="PF01464">
    <property type="entry name" value="SLT"/>
    <property type="match status" value="1"/>
</dbReference>
<keyword evidence="1" id="KW-0732">Signal</keyword>
<dbReference type="InterPro" id="IPR018392">
    <property type="entry name" value="LysM"/>
</dbReference>
<dbReference type="Pfam" id="PF01476">
    <property type="entry name" value="LysM"/>
    <property type="match status" value="1"/>
</dbReference>
<dbReference type="CDD" id="cd00118">
    <property type="entry name" value="LysM"/>
    <property type="match status" value="1"/>
</dbReference>
<dbReference type="RefSeq" id="WP_263544380.1">
    <property type="nucleotide sequence ID" value="NZ_JAOVZO020000020.1"/>
</dbReference>
<dbReference type="InterPro" id="IPR036779">
    <property type="entry name" value="LysM_dom_sf"/>
</dbReference>
<dbReference type="PROSITE" id="PS51782">
    <property type="entry name" value="LYSM"/>
    <property type="match status" value="1"/>
</dbReference>
<evidence type="ECO:0000313" key="4">
    <source>
        <dbReference type="Proteomes" id="UP001139971"/>
    </source>
</evidence>
<keyword evidence="4" id="KW-1185">Reference proteome</keyword>
<dbReference type="PANTHER" id="PTHR33734:SF22">
    <property type="entry name" value="MEMBRANE-BOUND LYTIC MUREIN TRANSGLYCOSYLASE D"/>
    <property type="match status" value="1"/>
</dbReference>
<dbReference type="EMBL" id="JAOVZO020000020">
    <property type="protein sequence ID" value="MDC8015372.1"/>
    <property type="molecule type" value="Genomic_DNA"/>
</dbReference>
<dbReference type="CDD" id="cd16894">
    <property type="entry name" value="MltD-like"/>
    <property type="match status" value="1"/>
</dbReference>
<dbReference type="PANTHER" id="PTHR33734">
    <property type="entry name" value="LYSM DOMAIN-CONTAINING GPI-ANCHORED PROTEIN 2"/>
    <property type="match status" value="1"/>
</dbReference>
<dbReference type="Gene3D" id="1.10.530.10">
    <property type="match status" value="1"/>
</dbReference>
<dbReference type="SUPFAM" id="SSF54106">
    <property type="entry name" value="LysM domain"/>
    <property type="match status" value="1"/>
</dbReference>
<feature type="signal peptide" evidence="1">
    <location>
        <begin position="1"/>
        <end position="34"/>
    </location>
</feature>
<sequence>MVGRRHARCARTALAGTLALLLGACASTPPRDRAADATPSLPIDLAPTPHEAVQIPLAPVPDLAPPAAIAAPVASPWDRLRTRFAMPGCEYSPQVQRWARTYTQGPDRFAATLKRSLPFLLLVLDELERKDLPGEFALLPYLESHYEPVPSRGNAPAGMWQIMPDTARHLGIPVSAGYDGRLDAWESSTAAVGMLKRYQDEFGDWRLVNMAFNAGEYRVKQLLRQTRGALSPADLAKLKLSPITHEHLAKLLALGCVIDDPARFGVTLPEPDANDYLERVPLTAPLDIRVAARLADVPEETVKRYNAGHRQTRMASDAPLHLMLPRTAVALFRERYAQLAPSQWSTWEAVKLRERRGVSDLAGSAAVPIDLVGAANGVANDREFSAGATVFLPSALGRSIGTPPPVPIMPGAVEKTSDAAATTITVKSGDSLWSLSKRHSVSIAELKRLNGLTDKSPLKPGQRLKLRSTGVQ</sequence>
<dbReference type="GO" id="GO:0008932">
    <property type="term" value="F:lytic endotransglycosylase activity"/>
    <property type="evidence" value="ECO:0007669"/>
    <property type="project" value="TreeGrafter"/>
</dbReference>
<dbReference type="Proteomes" id="UP001139971">
    <property type="component" value="Unassembled WGS sequence"/>
</dbReference>
<dbReference type="InterPro" id="IPR008258">
    <property type="entry name" value="Transglycosylase_SLT_dom_1"/>
</dbReference>
<name>A0A9X4BLI2_9GAMM</name>
<organism evidence="3 4">
    <name type="scientific">Tahibacter soli</name>
    <dbReference type="NCBI Taxonomy" id="2983605"/>
    <lineage>
        <taxon>Bacteria</taxon>
        <taxon>Pseudomonadati</taxon>
        <taxon>Pseudomonadota</taxon>
        <taxon>Gammaproteobacteria</taxon>
        <taxon>Lysobacterales</taxon>
        <taxon>Rhodanobacteraceae</taxon>
        <taxon>Tahibacter</taxon>
    </lineage>
</organism>
<comment type="caution">
    <text evidence="3">The sequence shown here is derived from an EMBL/GenBank/DDBJ whole genome shotgun (WGS) entry which is preliminary data.</text>
</comment>
<accession>A0A9X4BLI2</accession>
<dbReference type="SMART" id="SM00257">
    <property type="entry name" value="LysM"/>
    <property type="match status" value="1"/>
</dbReference>
<dbReference type="SUPFAM" id="SSF53955">
    <property type="entry name" value="Lysozyme-like"/>
    <property type="match status" value="1"/>
</dbReference>
<dbReference type="Gene3D" id="3.10.350.10">
    <property type="entry name" value="LysM domain"/>
    <property type="match status" value="1"/>
</dbReference>
<dbReference type="PROSITE" id="PS51257">
    <property type="entry name" value="PROKAR_LIPOPROTEIN"/>
    <property type="match status" value="1"/>
</dbReference>
<protein>
    <submittedName>
        <fullName evidence="3">Transglycosylase SLT domain-containing protein</fullName>
    </submittedName>
</protein>
<feature type="domain" description="LysM" evidence="2">
    <location>
        <begin position="422"/>
        <end position="466"/>
    </location>
</feature>
<feature type="chain" id="PRO_5040944762" evidence="1">
    <location>
        <begin position="35"/>
        <end position="472"/>
    </location>
</feature>
<dbReference type="AlphaFoldDB" id="A0A9X4BLI2"/>
<evidence type="ECO:0000259" key="2">
    <source>
        <dbReference type="PROSITE" id="PS51782"/>
    </source>
</evidence>
<proteinExistence type="predicted"/>
<evidence type="ECO:0000256" key="1">
    <source>
        <dbReference type="SAM" id="SignalP"/>
    </source>
</evidence>
<dbReference type="InterPro" id="IPR023346">
    <property type="entry name" value="Lysozyme-like_dom_sf"/>
</dbReference>
<reference evidence="3" key="1">
    <citation type="submission" date="2023-02" db="EMBL/GenBank/DDBJ databases">
        <title>Tahibacter soli sp. nov. isolated from soil.</title>
        <authorList>
            <person name="Baek J.H."/>
            <person name="Lee J.K."/>
            <person name="Choi D.G."/>
            <person name="Jeon C.O."/>
        </authorList>
    </citation>
    <scope>NUCLEOTIDE SEQUENCE</scope>
    <source>
        <strain evidence="3">BL</strain>
    </source>
</reference>
<evidence type="ECO:0000313" key="3">
    <source>
        <dbReference type="EMBL" id="MDC8015372.1"/>
    </source>
</evidence>
<gene>
    <name evidence="3" type="ORF">OD750_022790</name>
</gene>